<accession>A0A242MCT4</accession>
<evidence type="ECO:0000313" key="2">
    <source>
        <dbReference type="EMBL" id="OTP68990.1"/>
    </source>
</evidence>
<dbReference type="InterPro" id="IPR052553">
    <property type="entry name" value="CbiG_hydrolase"/>
</dbReference>
<protein>
    <submittedName>
        <fullName evidence="2">Cobalamin biosynthesis protein CbiG</fullName>
    </submittedName>
</protein>
<evidence type="ECO:0000313" key="3">
    <source>
        <dbReference type="Proteomes" id="UP000195221"/>
    </source>
</evidence>
<dbReference type="PANTHER" id="PTHR37477:SF1">
    <property type="entry name" value="COBALT-PRECORRIN-5A HYDROLASE"/>
    <property type="match status" value="1"/>
</dbReference>
<gene>
    <name evidence="2" type="ORF">PAMC26577_32120</name>
</gene>
<sequence>MSAWVIGIGCRRGVSIGQIDAAVCAALGNEPITHVRALASIDGKQDETALLEFAALHHLPIEFFSKDRVSQVETRASERVRTLIGVDGVCEPCALLASRDGRIVRPKIAVDGVTVAIAEDNSNQQKDNERM</sequence>
<dbReference type="RefSeq" id="WP_062171227.1">
    <property type="nucleotide sequence ID" value="NZ_MSRG01000037.1"/>
</dbReference>
<evidence type="ECO:0000259" key="1">
    <source>
        <dbReference type="Pfam" id="PF01890"/>
    </source>
</evidence>
<dbReference type="InterPro" id="IPR002750">
    <property type="entry name" value="CobE/GbiG_C"/>
</dbReference>
<dbReference type="AlphaFoldDB" id="A0A242MCT4"/>
<organism evidence="2 3">
    <name type="scientific">Caballeronia sordidicola</name>
    <name type="common">Burkholderia sordidicola</name>
    <dbReference type="NCBI Taxonomy" id="196367"/>
    <lineage>
        <taxon>Bacteria</taxon>
        <taxon>Pseudomonadati</taxon>
        <taxon>Pseudomonadota</taxon>
        <taxon>Betaproteobacteria</taxon>
        <taxon>Burkholderiales</taxon>
        <taxon>Burkholderiaceae</taxon>
        <taxon>Caballeronia</taxon>
    </lineage>
</organism>
<dbReference type="SUPFAM" id="SSF159664">
    <property type="entry name" value="CobE/GbiG C-terminal domain-like"/>
    <property type="match status" value="1"/>
</dbReference>
<dbReference type="EMBL" id="NBTZ01000122">
    <property type="protein sequence ID" value="OTP68990.1"/>
    <property type="molecule type" value="Genomic_DNA"/>
</dbReference>
<dbReference type="GO" id="GO:0009236">
    <property type="term" value="P:cobalamin biosynthetic process"/>
    <property type="evidence" value="ECO:0007669"/>
    <property type="project" value="InterPro"/>
</dbReference>
<comment type="caution">
    <text evidence="2">The sequence shown here is derived from an EMBL/GenBank/DDBJ whole genome shotgun (WGS) entry which is preliminary data.</text>
</comment>
<dbReference type="Pfam" id="PF01890">
    <property type="entry name" value="CbiG_C"/>
    <property type="match status" value="1"/>
</dbReference>
<dbReference type="Proteomes" id="UP000195221">
    <property type="component" value="Unassembled WGS sequence"/>
</dbReference>
<proteinExistence type="predicted"/>
<dbReference type="PANTHER" id="PTHR37477">
    <property type="entry name" value="COBALT-PRECORRIN-5A HYDROLASE"/>
    <property type="match status" value="1"/>
</dbReference>
<name>A0A242MCT4_CABSO</name>
<dbReference type="InterPro" id="IPR036518">
    <property type="entry name" value="CobE/GbiG_C_sf"/>
</dbReference>
<feature type="domain" description="CobE/GbiG C-terminal" evidence="1">
    <location>
        <begin position="5"/>
        <end position="118"/>
    </location>
</feature>
<reference evidence="2 3" key="1">
    <citation type="submission" date="2017-03" db="EMBL/GenBank/DDBJ databases">
        <title>Genome analysis of strain PAMC 26577.</title>
        <authorList>
            <person name="Oh H.-M."/>
            <person name="Yang J.-A."/>
        </authorList>
    </citation>
    <scope>NUCLEOTIDE SEQUENCE [LARGE SCALE GENOMIC DNA]</scope>
    <source>
        <strain evidence="2 3">PAMC 26577</strain>
    </source>
</reference>
<dbReference type="Gene3D" id="3.30.420.180">
    <property type="entry name" value="CobE/GbiG C-terminal domain"/>
    <property type="match status" value="1"/>
</dbReference>